<organism evidence="6 7">
    <name type="scientific">Stappia albiluteola</name>
    <dbReference type="NCBI Taxonomy" id="2758565"/>
    <lineage>
        <taxon>Bacteria</taxon>
        <taxon>Pseudomonadati</taxon>
        <taxon>Pseudomonadota</taxon>
        <taxon>Alphaproteobacteria</taxon>
        <taxon>Hyphomicrobiales</taxon>
        <taxon>Stappiaceae</taxon>
        <taxon>Stappia</taxon>
    </lineage>
</organism>
<evidence type="ECO:0000256" key="4">
    <source>
        <dbReference type="PROSITE-ProRule" id="PRU01161"/>
    </source>
</evidence>
<gene>
    <name evidence="6" type="ORF">H2509_06900</name>
</gene>
<keyword evidence="1 4" id="KW-0378">Hydrolase</keyword>
<dbReference type="InterPro" id="IPR002641">
    <property type="entry name" value="PNPLA_dom"/>
</dbReference>
<dbReference type="SUPFAM" id="SSF52151">
    <property type="entry name" value="FabD/lysophospholipase-like"/>
    <property type="match status" value="1"/>
</dbReference>
<proteinExistence type="predicted"/>
<evidence type="ECO:0000256" key="2">
    <source>
        <dbReference type="ARBA" id="ARBA00022963"/>
    </source>
</evidence>
<feature type="domain" description="PNPLA" evidence="5">
    <location>
        <begin position="21"/>
        <end position="211"/>
    </location>
</feature>
<dbReference type="Gene3D" id="3.40.1090.10">
    <property type="entry name" value="Cytosolic phospholipase A2 catalytic domain"/>
    <property type="match status" value="2"/>
</dbReference>
<evidence type="ECO:0000313" key="6">
    <source>
        <dbReference type="EMBL" id="MBA5776855.1"/>
    </source>
</evidence>
<dbReference type="Pfam" id="PF01734">
    <property type="entry name" value="Patatin"/>
    <property type="match status" value="1"/>
</dbReference>
<feature type="active site" description="Nucleophile" evidence="4">
    <location>
        <position position="55"/>
    </location>
</feature>
<feature type="short sequence motif" description="DGA/G" evidence="4">
    <location>
        <begin position="198"/>
        <end position="200"/>
    </location>
</feature>
<feature type="short sequence motif" description="GXSXG" evidence="4">
    <location>
        <begin position="53"/>
        <end position="57"/>
    </location>
</feature>
<evidence type="ECO:0000259" key="5">
    <source>
        <dbReference type="PROSITE" id="PS51635"/>
    </source>
</evidence>
<dbReference type="InterPro" id="IPR050301">
    <property type="entry name" value="NTE"/>
</dbReference>
<dbReference type="EMBL" id="JACFXV010000043">
    <property type="protein sequence ID" value="MBA5776855.1"/>
    <property type="molecule type" value="Genomic_DNA"/>
</dbReference>
<evidence type="ECO:0000256" key="3">
    <source>
        <dbReference type="ARBA" id="ARBA00023098"/>
    </source>
</evidence>
<dbReference type="PANTHER" id="PTHR14226:SF78">
    <property type="entry name" value="SLR0060 PROTEIN"/>
    <property type="match status" value="1"/>
</dbReference>
<comment type="caution">
    <text evidence="6">The sequence shown here is derived from an EMBL/GenBank/DDBJ whole genome shotgun (WGS) entry which is preliminary data.</text>
</comment>
<dbReference type="PROSITE" id="PS51635">
    <property type="entry name" value="PNPLA"/>
    <property type="match status" value="1"/>
</dbReference>
<dbReference type="RefSeq" id="WP_182163606.1">
    <property type="nucleotide sequence ID" value="NZ_JACFXV010000043.1"/>
</dbReference>
<dbReference type="Proteomes" id="UP000541109">
    <property type="component" value="Unassembled WGS sequence"/>
</dbReference>
<dbReference type="PANTHER" id="PTHR14226">
    <property type="entry name" value="NEUROPATHY TARGET ESTERASE/SWISS CHEESE D.MELANOGASTER"/>
    <property type="match status" value="1"/>
</dbReference>
<dbReference type="GO" id="GO:0016787">
    <property type="term" value="F:hydrolase activity"/>
    <property type="evidence" value="ECO:0007669"/>
    <property type="project" value="UniProtKB-UniRule"/>
</dbReference>
<feature type="short sequence motif" description="GXGXXG" evidence="4">
    <location>
        <begin position="25"/>
        <end position="30"/>
    </location>
</feature>
<protein>
    <submittedName>
        <fullName evidence="6">Patatin-like phospholipase family protein</fullName>
    </submittedName>
</protein>
<feature type="active site" description="Proton acceptor" evidence="4">
    <location>
        <position position="198"/>
    </location>
</feature>
<dbReference type="GO" id="GO:0016042">
    <property type="term" value="P:lipid catabolic process"/>
    <property type="evidence" value="ECO:0007669"/>
    <property type="project" value="UniProtKB-UniRule"/>
</dbReference>
<dbReference type="InterPro" id="IPR016035">
    <property type="entry name" value="Acyl_Trfase/lysoPLipase"/>
</dbReference>
<evidence type="ECO:0000313" key="7">
    <source>
        <dbReference type="Proteomes" id="UP000541109"/>
    </source>
</evidence>
<keyword evidence="2 4" id="KW-0442">Lipid degradation</keyword>
<name>A0A839ACL5_9HYPH</name>
<sequence>MSTREQENLPDAGAAGQRLNLALQGGGALGAFTWGVLDRISDEARLTFPAISGASAGALNAAVFVSGLMNGGRSAARHALEAFWRDVAEAASISRILLAPLVIAGHVETVRKAFSRSTRLIPGQLGNNPLQPILSRHVDLAALAHPDAPRLIVSATHVLSGKPRLFANAELTLDVLLASACIPGLHPTVHIDGDAYWDGGLAANPALFPLFNDSERVLLVRLMRSGAAEVPRDEKAIEAYIRNTLFARPLEEELQRLALAVPRLSERLDEIDATLDTEADMLSQQPTPGLVKVLFQKGYVAADAYVARLLSS</sequence>
<evidence type="ECO:0000256" key="1">
    <source>
        <dbReference type="ARBA" id="ARBA00022801"/>
    </source>
</evidence>
<keyword evidence="7" id="KW-1185">Reference proteome</keyword>
<accession>A0A839ACL5</accession>
<reference evidence="6 7" key="1">
    <citation type="submission" date="2020-07" db="EMBL/GenBank/DDBJ databases">
        <title>Stappia sp., F7233, whole genome shotgun sequencing project.</title>
        <authorList>
            <person name="Jiang S."/>
            <person name="Liu Z.W."/>
            <person name="Du Z.J."/>
        </authorList>
    </citation>
    <scope>NUCLEOTIDE SEQUENCE [LARGE SCALE GENOMIC DNA]</scope>
    <source>
        <strain evidence="6 7">F7233</strain>
    </source>
</reference>
<keyword evidence="3 4" id="KW-0443">Lipid metabolism</keyword>
<dbReference type="AlphaFoldDB" id="A0A839ACL5"/>